<dbReference type="Pfam" id="PF11329">
    <property type="entry name" value="DUF3131"/>
    <property type="match status" value="1"/>
</dbReference>
<keyword evidence="3" id="KW-1185">Reference proteome</keyword>
<organism evidence="2 3">
    <name type="scientific">Rubellimicrobium roseum</name>
    <dbReference type="NCBI Taxonomy" id="687525"/>
    <lineage>
        <taxon>Bacteria</taxon>
        <taxon>Pseudomonadati</taxon>
        <taxon>Pseudomonadota</taxon>
        <taxon>Alphaproteobacteria</taxon>
        <taxon>Rhodobacterales</taxon>
        <taxon>Roseobacteraceae</taxon>
        <taxon>Rubellimicrobium</taxon>
    </lineage>
</organism>
<sequence>MTTRNGWRSARGHIVFLLALVTAFAIVYALEQWETGEDAAASAWVADPEALAPPPPYAALSAGQREDARAAWAYFLGNTQPDTGLVNTIAGYPATTMWDTGGFLLAAIAAERLSLLPRDEFDRRVGQALDSLARLPLYDGKLPNKSYDTRTLAMTDYANEPTETGIGWSALDIGRLLVPLHVLLTRYPGQAEGVQAVLAHWDLGAAVQDGRMVGALPLEDGEGHELVQEGRLGYEQYAARGFELFGFDMGEADRVEAQLDWAEVHGVEVPVDRRDPEAFGAHSHTLSEPYLLAALEYGWDTRLRDLAWRVYRAQERRFEDTGTLTAVTEDHLDRAPFFVFSSVVANGEPWAVLTDTGENVEAYRILSTKAALGWHALYRTGYTERLAGAVQDLRTPDGWQAGRYESLDEPDAALAANTNAVVLTALHYWAMGPMLHPRTGRRTDEAAATP</sequence>
<name>A0A5C4NDE0_9RHOB</name>
<protein>
    <submittedName>
        <fullName evidence="2">DUF3131 domain-containing protein</fullName>
    </submittedName>
</protein>
<reference evidence="2 3" key="1">
    <citation type="submission" date="2019-06" db="EMBL/GenBank/DDBJ databases">
        <authorList>
            <person name="Jiang L."/>
        </authorList>
    </citation>
    <scope>NUCLEOTIDE SEQUENCE [LARGE SCALE GENOMIC DNA]</scope>
    <source>
        <strain evidence="2 3">YIM 48858</strain>
    </source>
</reference>
<dbReference type="RefSeq" id="WP_139082801.1">
    <property type="nucleotide sequence ID" value="NZ_VDFV01000032.1"/>
</dbReference>
<accession>A0A5C4NDE0</accession>
<dbReference type="Proteomes" id="UP000305709">
    <property type="component" value="Unassembled WGS sequence"/>
</dbReference>
<comment type="caution">
    <text evidence="2">The sequence shown here is derived from an EMBL/GenBank/DDBJ whole genome shotgun (WGS) entry which is preliminary data.</text>
</comment>
<dbReference type="AlphaFoldDB" id="A0A5C4NDE0"/>
<dbReference type="EMBL" id="VDFV01000032">
    <property type="protein sequence ID" value="TNC66584.1"/>
    <property type="molecule type" value="Genomic_DNA"/>
</dbReference>
<proteinExistence type="predicted"/>
<gene>
    <name evidence="2" type="ORF">FHG71_16495</name>
</gene>
<evidence type="ECO:0000259" key="1">
    <source>
        <dbReference type="Pfam" id="PF11329"/>
    </source>
</evidence>
<evidence type="ECO:0000313" key="2">
    <source>
        <dbReference type="EMBL" id="TNC66584.1"/>
    </source>
</evidence>
<dbReference type="InterPro" id="IPR021478">
    <property type="entry name" value="DUF3131"/>
</dbReference>
<feature type="domain" description="DUF3131" evidence="1">
    <location>
        <begin position="67"/>
        <end position="431"/>
    </location>
</feature>
<evidence type="ECO:0000313" key="3">
    <source>
        <dbReference type="Proteomes" id="UP000305709"/>
    </source>
</evidence>
<dbReference type="Gene3D" id="1.50.10.140">
    <property type="match status" value="1"/>
</dbReference>
<dbReference type="OrthoDB" id="9147113at2"/>